<accession>A0A9N9QQR8</accession>
<name>A0A9N9QQR8_9CUCU</name>
<protein>
    <recommendedName>
        <fullName evidence="7">Ribosome biogenesis protein BOP1 homolog</fullName>
    </recommendedName>
</protein>
<keyword evidence="2 7" id="KW-0698">rRNA processing</keyword>
<proteinExistence type="inferred from homology"/>
<feature type="region of interest" description="Disordered" evidence="9">
    <location>
        <begin position="28"/>
        <end position="171"/>
    </location>
</feature>
<evidence type="ECO:0000313" key="12">
    <source>
        <dbReference type="Proteomes" id="UP001152799"/>
    </source>
</evidence>
<dbReference type="PANTHER" id="PTHR17605:SF0">
    <property type="entry name" value="RIBOSOME BIOGENESIS PROTEIN BOP1"/>
    <property type="match status" value="1"/>
</dbReference>
<dbReference type="InterPro" id="IPR028598">
    <property type="entry name" value="BOP1/Erb1"/>
</dbReference>
<dbReference type="InterPro" id="IPR001680">
    <property type="entry name" value="WD40_rpt"/>
</dbReference>
<reference evidence="11" key="1">
    <citation type="submission" date="2022-01" db="EMBL/GenBank/DDBJ databases">
        <authorList>
            <person name="King R."/>
        </authorList>
    </citation>
    <scope>NUCLEOTIDE SEQUENCE</scope>
</reference>
<dbReference type="Gene3D" id="2.130.10.10">
    <property type="entry name" value="YVTN repeat-like/Quinoprotein amine dehydrogenase"/>
    <property type="match status" value="1"/>
</dbReference>
<evidence type="ECO:0000256" key="6">
    <source>
        <dbReference type="ARBA" id="ARBA00055102"/>
    </source>
</evidence>
<dbReference type="AlphaFoldDB" id="A0A9N9QQR8"/>
<dbReference type="PANTHER" id="PTHR17605">
    <property type="entry name" value="RIBOSOME BIOGENESIS PROTEIN BOP1 BLOCK OF PROLIFERATION 1 PROTEIN"/>
    <property type="match status" value="1"/>
</dbReference>
<dbReference type="Pfam" id="PF00400">
    <property type="entry name" value="WD40"/>
    <property type="match status" value="3"/>
</dbReference>
<keyword evidence="3 8" id="KW-0853">WD repeat</keyword>
<dbReference type="InterPro" id="IPR019775">
    <property type="entry name" value="WD40_repeat_CS"/>
</dbReference>
<dbReference type="GO" id="GO:0005654">
    <property type="term" value="C:nucleoplasm"/>
    <property type="evidence" value="ECO:0007669"/>
    <property type="project" value="UniProtKB-SubCell"/>
</dbReference>
<dbReference type="FunFam" id="2.130.10.10:FF:000061">
    <property type="entry name" value="Ribosome biogenesis protein BOP1 homolog"/>
    <property type="match status" value="1"/>
</dbReference>
<dbReference type="OrthoDB" id="5571054at2759"/>
<evidence type="ECO:0000256" key="7">
    <source>
        <dbReference type="HAMAP-Rule" id="MF_03027"/>
    </source>
</evidence>
<dbReference type="PROSITE" id="PS50294">
    <property type="entry name" value="WD_REPEATS_REGION"/>
    <property type="match status" value="1"/>
</dbReference>
<gene>
    <name evidence="11" type="ORF">CEUTPL_LOCUS10819</name>
</gene>
<comment type="subcellular location">
    <subcellularLocation>
        <location evidence="7">Nucleus</location>
        <location evidence="7">Nucleolus</location>
    </subcellularLocation>
    <subcellularLocation>
        <location evidence="7">Nucleus</location>
        <location evidence="7">Nucleoplasm</location>
    </subcellularLocation>
</comment>
<dbReference type="GO" id="GO:0000463">
    <property type="term" value="P:maturation of LSU-rRNA from tricistronic rRNA transcript (SSU-rRNA, 5.8S rRNA, LSU-rRNA)"/>
    <property type="evidence" value="ECO:0007669"/>
    <property type="project" value="UniProtKB-UniRule"/>
</dbReference>
<dbReference type="PROSITE" id="PS00678">
    <property type="entry name" value="WD_REPEATS_1"/>
    <property type="match status" value="1"/>
</dbReference>
<feature type="compositionally biased region" description="Acidic residues" evidence="9">
    <location>
        <begin position="30"/>
        <end position="43"/>
    </location>
</feature>
<dbReference type="InterPro" id="IPR012953">
    <property type="entry name" value="BOP1_N_dom"/>
</dbReference>
<dbReference type="SUPFAM" id="SSF50978">
    <property type="entry name" value="WD40 repeat-like"/>
    <property type="match status" value="1"/>
</dbReference>
<dbReference type="GO" id="GO:0000466">
    <property type="term" value="P:maturation of 5.8S rRNA from tricistronic rRNA transcript (SSU-rRNA, 5.8S rRNA, LSU-rRNA)"/>
    <property type="evidence" value="ECO:0007669"/>
    <property type="project" value="UniProtKB-UniRule"/>
</dbReference>
<keyword evidence="12" id="KW-1185">Reference proteome</keyword>
<comment type="similarity">
    <text evidence="7">Belongs to the WD repeat BOP1/ERB1 family.</text>
</comment>
<feature type="compositionally biased region" description="Polar residues" evidence="9">
    <location>
        <begin position="127"/>
        <end position="141"/>
    </location>
</feature>
<keyword evidence="1 7" id="KW-0690">Ribosome biogenesis</keyword>
<dbReference type="SMART" id="SM00320">
    <property type="entry name" value="WD40"/>
    <property type="match status" value="6"/>
</dbReference>
<dbReference type="GO" id="GO:0043021">
    <property type="term" value="F:ribonucleoprotein complex binding"/>
    <property type="evidence" value="ECO:0007669"/>
    <property type="project" value="UniProtKB-UniRule"/>
</dbReference>
<dbReference type="SMART" id="SM01035">
    <property type="entry name" value="BOP1NT"/>
    <property type="match status" value="1"/>
</dbReference>
<evidence type="ECO:0000256" key="8">
    <source>
        <dbReference type="PROSITE-ProRule" id="PRU00221"/>
    </source>
</evidence>
<sequence length="797" mass="91940">MGKPKKAAKRPFKAEIDKLEINVQKKLDAVEEESDSDYEEVDIDQPKFLQDLKVNEDDSSDSDAEIEASEEDEDHESAEEQSQEDNDDVSSDSEEEGENDGKIQKAESSSKNTKTTQKKSLVKLTRPMSSENGANSTLTNRQNEEVSANESSSEEEDEDEYKEYDTSDEEDIRCTEGNINKAWLADFKHLGYDWDGKKVIKPDTGDRLDEFLKRMEDPDFWRTVKDPQTGQNVILSDEDVELIKRIRGQQIPEKEFEEYAPWIEWFSSQVEQMPIRNFPEHKRSFLPSKDEAKKVSKLVHALKMGWIKTREEQAKLRKKKEPTFYMLWKNEDDPKVRGIHKHIPAPKRLLPGHAESYNPPPEYLFDAKEMKEWNKLKNAPWKRKHHFIPEKYDSLRKVPAYPRFIKERFLRCLDLYLCPRAIKMKLNIEPESLVPKLPSPRDLQPFPTTLAIQYKGHTDMVRAISTDHTGQYLLSGSDDCTIKIWEVHTGRCLKTIPCVGIVRSVEWCPNHDLTLVLVAAGNEILIINPGVGDFVKKSKTDSVLSLEPNQTDSIVSERVKSTVQWCLPDQELYKTGLRIQLKAFKMVSQVTWHGKGDYFGAVIPDGQSRSVLISQLSKRKSQLPFTKSKGLVQCIKFHPKKPFLFVATQRHVRIYDLLKQTQIKKLMTNSKWISTMDVHPMGNNLLVGTYDRKMLWFDLDLSRKPYQTLRLHGTAVRGVAYHKRYPLFASGSDDRSLIISHGMVYNDLLQNPLIVPLKRLQDHQPFNDFGILGVHFHPFQPWVFSCGADSTIMLYSN</sequence>
<feature type="compositionally biased region" description="Acidic residues" evidence="9">
    <location>
        <begin position="152"/>
        <end position="171"/>
    </location>
</feature>
<dbReference type="Pfam" id="PF08145">
    <property type="entry name" value="BOP1NT"/>
    <property type="match status" value="1"/>
</dbReference>
<dbReference type="HAMAP" id="MF_03027">
    <property type="entry name" value="BOP1"/>
    <property type="match status" value="1"/>
</dbReference>
<dbReference type="PROSITE" id="PS50082">
    <property type="entry name" value="WD_REPEATS_2"/>
    <property type="match status" value="1"/>
</dbReference>
<dbReference type="GO" id="GO:0030687">
    <property type="term" value="C:preribosome, large subunit precursor"/>
    <property type="evidence" value="ECO:0007669"/>
    <property type="project" value="UniProtKB-UniRule"/>
</dbReference>
<evidence type="ECO:0000259" key="10">
    <source>
        <dbReference type="SMART" id="SM01035"/>
    </source>
</evidence>
<dbReference type="InterPro" id="IPR036322">
    <property type="entry name" value="WD40_repeat_dom_sf"/>
</dbReference>
<dbReference type="GO" id="GO:0070545">
    <property type="term" value="C:PeBoW complex"/>
    <property type="evidence" value="ECO:0007669"/>
    <property type="project" value="TreeGrafter"/>
</dbReference>
<evidence type="ECO:0000256" key="1">
    <source>
        <dbReference type="ARBA" id="ARBA00022517"/>
    </source>
</evidence>
<evidence type="ECO:0000256" key="4">
    <source>
        <dbReference type="ARBA" id="ARBA00022737"/>
    </source>
</evidence>
<evidence type="ECO:0000256" key="9">
    <source>
        <dbReference type="SAM" id="MobiDB-lite"/>
    </source>
</evidence>
<comment type="function">
    <text evidence="6">Component of the PeBoW complex, which is required for maturation of 28S and 5.8S ribosomal RNAs and formation of the 60S ribosome.</text>
</comment>
<feature type="domain" description="BOP1 N-terminal" evidence="10">
    <location>
        <begin position="186"/>
        <end position="447"/>
    </location>
</feature>
<feature type="repeat" description="WD" evidence="8">
    <location>
        <begin position="454"/>
        <end position="495"/>
    </location>
</feature>
<dbReference type="Proteomes" id="UP001152799">
    <property type="component" value="Chromosome 6"/>
</dbReference>
<dbReference type="EMBL" id="OU892282">
    <property type="protein sequence ID" value="CAG9770365.1"/>
    <property type="molecule type" value="Genomic_DNA"/>
</dbReference>
<evidence type="ECO:0000256" key="3">
    <source>
        <dbReference type="ARBA" id="ARBA00022574"/>
    </source>
</evidence>
<organism evidence="11 12">
    <name type="scientific">Ceutorhynchus assimilis</name>
    <name type="common">cabbage seed weevil</name>
    <dbReference type="NCBI Taxonomy" id="467358"/>
    <lineage>
        <taxon>Eukaryota</taxon>
        <taxon>Metazoa</taxon>
        <taxon>Ecdysozoa</taxon>
        <taxon>Arthropoda</taxon>
        <taxon>Hexapoda</taxon>
        <taxon>Insecta</taxon>
        <taxon>Pterygota</taxon>
        <taxon>Neoptera</taxon>
        <taxon>Endopterygota</taxon>
        <taxon>Coleoptera</taxon>
        <taxon>Polyphaga</taxon>
        <taxon>Cucujiformia</taxon>
        <taxon>Curculionidae</taxon>
        <taxon>Ceutorhynchinae</taxon>
        <taxon>Ceutorhynchus</taxon>
    </lineage>
</organism>
<feature type="compositionally biased region" description="Acidic residues" evidence="9">
    <location>
        <begin position="57"/>
        <end position="98"/>
    </location>
</feature>
<evidence type="ECO:0000256" key="2">
    <source>
        <dbReference type="ARBA" id="ARBA00022552"/>
    </source>
</evidence>
<comment type="function">
    <text evidence="7">Required for maturation of ribosomal RNAs and formation of the large ribosomal subunit.</text>
</comment>
<dbReference type="InterPro" id="IPR015943">
    <property type="entry name" value="WD40/YVTN_repeat-like_dom_sf"/>
</dbReference>
<evidence type="ECO:0000256" key="5">
    <source>
        <dbReference type="ARBA" id="ARBA00023242"/>
    </source>
</evidence>
<keyword evidence="5 7" id="KW-0539">Nucleus</keyword>
<evidence type="ECO:0000313" key="11">
    <source>
        <dbReference type="EMBL" id="CAG9770365.1"/>
    </source>
</evidence>
<keyword evidence="4" id="KW-0677">Repeat</keyword>